<name>A0A2H1VP39_SPOFR</name>
<feature type="region of interest" description="Disordered" evidence="1">
    <location>
        <begin position="46"/>
        <end position="189"/>
    </location>
</feature>
<gene>
    <name evidence="2" type="ORF">SFRICE_024798</name>
</gene>
<feature type="compositionally biased region" description="Basic and acidic residues" evidence="1">
    <location>
        <begin position="129"/>
        <end position="182"/>
    </location>
</feature>
<sequence length="189" mass="20825">MSGSATLGRGAGGAGAAAALGGAHTLGRAPHNGKYATLSKHLNRFDPKYASFGPRAPRPRPAAAAVSLGTFSAPHGPPAADKYATVRPARKHEPQPLSAAALEYRSLQRPRRANLPAHSTHTAHRRRQDRPERPDRSERPDRPDRPERPERAERPERPERAERPDRSERADRIHPPHQDTRDLYAVTEL</sequence>
<accession>A0A2H1VP39</accession>
<dbReference type="AlphaFoldDB" id="A0A2H1VP39"/>
<evidence type="ECO:0000256" key="1">
    <source>
        <dbReference type="SAM" id="MobiDB-lite"/>
    </source>
</evidence>
<proteinExistence type="predicted"/>
<reference evidence="2" key="1">
    <citation type="submission" date="2016-07" db="EMBL/GenBank/DDBJ databases">
        <authorList>
            <person name="Bretaudeau A."/>
        </authorList>
    </citation>
    <scope>NUCLEOTIDE SEQUENCE</scope>
    <source>
        <strain evidence="2">Rice</strain>
        <tissue evidence="2">Whole body</tissue>
    </source>
</reference>
<evidence type="ECO:0000313" key="2">
    <source>
        <dbReference type="EMBL" id="SOQ42568.1"/>
    </source>
</evidence>
<dbReference type="EMBL" id="ODYU01003598">
    <property type="protein sequence ID" value="SOQ42568.1"/>
    <property type="molecule type" value="Genomic_DNA"/>
</dbReference>
<protein>
    <submittedName>
        <fullName evidence="2">SFRICE_024798</fullName>
    </submittedName>
</protein>
<organism evidence="2">
    <name type="scientific">Spodoptera frugiperda</name>
    <name type="common">Fall armyworm</name>
    <dbReference type="NCBI Taxonomy" id="7108"/>
    <lineage>
        <taxon>Eukaryota</taxon>
        <taxon>Metazoa</taxon>
        <taxon>Ecdysozoa</taxon>
        <taxon>Arthropoda</taxon>
        <taxon>Hexapoda</taxon>
        <taxon>Insecta</taxon>
        <taxon>Pterygota</taxon>
        <taxon>Neoptera</taxon>
        <taxon>Endopterygota</taxon>
        <taxon>Lepidoptera</taxon>
        <taxon>Glossata</taxon>
        <taxon>Ditrysia</taxon>
        <taxon>Noctuoidea</taxon>
        <taxon>Noctuidae</taxon>
        <taxon>Amphipyrinae</taxon>
        <taxon>Spodoptera</taxon>
    </lineage>
</organism>